<dbReference type="GeneID" id="303492067"/>
<organism evidence="1 3">
    <name type="scientific">Cupriavidus oxalaticus</name>
    <dbReference type="NCBI Taxonomy" id="96344"/>
    <lineage>
        <taxon>Bacteria</taxon>
        <taxon>Pseudomonadati</taxon>
        <taxon>Pseudomonadota</taxon>
        <taxon>Betaproteobacteria</taxon>
        <taxon>Burkholderiales</taxon>
        <taxon>Burkholderiaceae</taxon>
        <taxon>Cupriavidus</taxon>
    </lineage>
</organism>
<accession>A0A375FNK3</accession>
<evidence type="ECO:0000313" key="2">
    <source>
        <dbReference type="EMBL" id="SPC12540.1"/>
    </source>
</evidence>
<reference evidence="1" key="1">
    <citation type="submission" date="2018-01" db="EMBL/GenBank/DDBJ databases">
        <authorList>
            <person name="Clerissi C."/>
        </authorList>
    </citation>
    <scope>NUCLEOTIDE SEQUENCE</scope>
    <source>
        <strain evidence="1">Cupriavidus oxalaticus LMG 2235</strain>
    </source>
</reference>
<dbReference type="RefSeq" id="WP_063238788.1">
    <property type="nucleotide sequence ID" value="NZ_CP032519.1"/>
</dbReference>
<comment type="caution">
    <text evidence="1">The sequence shown here is derived from an EMBL/GenBank/DDBJ whole genome shotgun (WGS) entry which is preliminary data.</text>
</comment>
<dbReference type="PROSITE" id="PS51257">
    <property type="entry name" value="PROKAR_LIPOPROTEIN"/>
    <property type="match status" value="1"/>
</dbReference>
<evidence type="ECO:0000313" key="3">
    <source>
        <dbReference type="Proteomes" id="UP000256862"/>
    </source>
</evidence>
<sequence length="121" mass="11773">MSVALRSSLYQFLVACCLGIAACGGGGEDEGNDGTGTLTISISGLPSGTSAAITVLGPGEFRQTVTQPSTLSNLAAGSYTVSAASVLTGSGLLRPQPPSQTVGVAAGARALATVAYGPPET</sequence>
<evidence type="ECO:0000313" key="1">
    <source>
        <dbReference type="EMBL" id="SPC06478.1"/>
    </source>
</evidence>
<dbReference type="EMBL" id="OGUS01000115">
    <property type="protein sequence ID" value="SPC12540.1"/>
    <property type="molecule type" value="Genomic_DNA"/>
</dbReference>
<reference evidence="3" key="2">
    <citation type="submission" date="2018-01" db="EMBL/GenBank/DDBJ databases">
        <authorList>
            <person name="Gaut B.S."/>
            <person name="Morton B.R."/>
            <person name="Clegg M.T."/>
            <person name="Duvall M.R."/>
        </authorList>
    </citation>
    <scope>NUCLEOTIDE SEQUENCE [LARGE SCALE GENOMIC DNA]</scope>
</reference>
<proteinExistence type="predicted"/>
<protein>
    <submittedName>
        <fullName evidence="1">Glucose dehydrogenase</fullName>
    </submittedName>
</protein>
<dbReference type="AlphaFoldDB" id="A0A375FNK3"/>
<dbReference type="EMBL" id="OGUS01000064">
    <property type="protein sequence ID" value="SPC06478.1"/>
    <property type="molecule type" value="Genomic_DNA"/>
</dbReference>
<name>A0A375FNK3_9BURK</name>
<gene>
    <name evidence="2" type="ORF">CO2235_150195</name>
    <name evidence="1" type="ORF">CO2235_U590054</name>
</gene>
<dbReference type="Proteomes" id="UP000256862">
    <property type="component" value="Chromosome CO2235"/>
</dbReference>